<dbReference type="PANTHER" id="PTHR22726:SF1">
    <property type="entry name" value="METALLOENDOPEPTIDASE OMA1, MITOCHONDRIAL"/>
    <property type="match status" value="1"/>
</dbReference>
<dbReference type="PANTHER" id="PTHR22726">
    <property type="entry name" value="METALLOENDOPEPTIDASE OMA1"/>
    <property type="match status" value="1"/>
</dbReference>
<dbReference type="GO" id="GO:0046872">
    <property type="term" value="F:metal ion binding"/>
    <property type="evidence" value="ECO:0007669"/>
    <property type="project" value="UniProtKB-KW"/>
</dbReference>
<dbReference type="GO" id="GO:0016020">
    <property type="term" value="C:membrane"/>
    <property type="evidence" value="ECO:0007669"/>
    <property type="project" value="TreeGrafter"/>
</dbReference>
<proteinExistence type="inferred from homology"/>
<dbReference type="Gene3D" id="3.30.2010.10">
    <property type="entry name" value="Metalloproteases ('zincins'), catalytic domain"/>
    <property type="match status" value="1"/>
</dbReference>
<evidence type="ECO:0000256" key="2">
    <source>
        <dbReference type="ARBA" id="ARBA00022723"/>
    </source>
</evidence>
<evidence type="ECO:0000259" key="8">
    <source>
        <dbReference type="Pfam" id="PF23368"/>
    </source>
</evidence>
<feature type="domain" description="Peptidase M48" evidence="7">
    <location>
        <begin position="168"/>
        <end position="355"/>
    </location>
</feature>
<dbReference type="AlphaFoldDB" id="A0A368L1F1"/>
<dbReference type="OrthoDB" id="9810445at2"/>
<keyword evidence="2" id="KW-0479">Metal-binding</keyword>
<dbReference type="InterPro" id="IPR051156">
    <property type="entry name" value="Mito/Outer_Membr_Metalloprot"/>
</dbReference>
<keyword evidence="10" id="KW-1185">Reference proteome</keyword>
<protein>
    <submittedName>
        <fullName evidence="9">Uncharacterized protein</fullName>
    </submittedName>
</protein>
<dbReference type="Proteomes" id="UP000252357">
    <property type="component" value="Unassembled WGS sequence"/>
</dbReference>
<organism evidence="9 10">
    <name type="scientific">Parvibium lacunae</name>
    <dbReference type="NCBI Taxonomy" id="1888893"/>
    <lineage>
        <taxon>Bacteria</taxon>
        <taxon>Pseudomonadati</taxon>
        <taxon>Pseudomonadota</taxon>
        <taxon>Betaproteobacteria</taxon>
        <taxon>Burkholderiales</taxon>
        <taxon>Alcaligenaceae</taxon>
        <taxon>Parvibium</taxon>
    </lineage>
</organism>
<dbReference type="RefSeq" id="WP_114402843.1">
    <property type="nucleotide sequence ID" value="NZ_QPGB01000003.1"/>
</dbReference>
<evidence type="ECO:0000313" key="10">
    <source>
        <dbReference type="Proteomes" id="UP000252357"/>
    </source>
</evidence>
<gene>
    <name evidence="9" type="ORF">DU000_07800</name>
</gene>
<accession>A0A368L1F1</accession>
<keyword evidence="4 6" id="KW-0862">Zinc</keyword>
<sequence>MATPTFSTTGFSNMAARYFDGKRSQSHDVTLRVIDQSLHLVDTDGQLIRTDALATLHVSERLQHAPRLVSFPDGAQLEITDHAAFAALLTATGFHDPVVSQWQQSWRATLIALCLTLVCVVIGYRWALPKVSAVIAHETPYEWSEALSKQTLLTLEKMWLSPTQLPPSQQAALTQSLQAMVAEQTDLPPLKLLFYRSPRLGANAFALPDGTLIITDELIKLTNNTEEVLAVLAHEVGHVAERHGVRMAVQASFVGFVIGWYLGDISSALATLSGTLLELGYSREFEFEADAYAAELLQQHQRSPRLLANALRKLADTGTPDTAEGTKDEVARRPALGEYFSSHPDTLARITRLEQHAP</sequence>
<dbReference type="InterPro" id="IPR001915">
    <property type="entry name" value="Peptidase_M48"/>
</dbReference>
<dbReference type="CDD" id="cd07332">
    <property type="entry name" value="M48C_Oma1_like"/>
    <property type="match status" value="1"/>
</dbReference>
<comment type="cofactor">
    <cofactor evidence="6">
        <name>Zn(2+)</name>
        <dbReference type="ChEBI" id="CHEBI:29105"/>
    </cofactor>
    <text evidence="6">Binds 1 zinc ion per subunit.</text>
</comment>
<evidence type="ECO:0000256" key="6">
    <source>
        <dbReference type="RuleBase" id="RU003983"/>
    </source>
</evidence>
<evidence type="ECO:0000313" key="9">
    <source>
        <dbReference type="EMBL" id="RCS57362.1"/>
    </source>
</evidence>
<evidence type="ECO:0000256" key="1">
    <source>
        <dbReference type="ARBA" id="ARBA00022670"/>
    </source>
</evidence>
<evidence type="ECO:0000259" key="7">
    <source>
        <dbReference type="Pfam" id="PF01435"/>
    </source>
</evidence>
<dbReference type="GO" id="GO:0051603">
    <property type="term" value="P:proteolysis involved in protein catabolic process"/>
    <property type="evidence" value="ECO:0007669"/>
    <property type="project" value="TreeGrafter"/>
</dbReference>
<comment type="similarity">
    <text evidence="6">Belongs to the peptidase M48 family.</text>
</comment>
<reference evidence="9 10" key="1">
    <citation type="journal article" date="2018" name="Int. J. Syst. Evol. Microbiol.">
        <title>Parvibium lacunae gen. nov., sp. nov., a new member of the family Alcaligenaceae isolated from a freshwater pond.</title>
        <authorList>
            <person name="Chen W.M."/>
            <person name="Xie P.B."/>
            <person name="Hsu M.Y."/>
            <person name="Sheu S.Y."/>
        </authorList>
    </citation>
    <scope>NUCLEOTIDE SEQUENCE [LARGE SCALE GENOMIC DNA]</scope>
    <source>
        <strain evidence="9 10">KMB9</strain>
    </source>
</reference>
<dbReference type="Pfam" id="PF23368">
    <property type="entry name" value="DUF7092"/>
    <property type="match status" value="1"/>
</dbReference>
<evidence type="ECO:0000256" key="4">
    <source>
        <dbReference type="ARBA" id="ARBA00022833"/>
    </source>
</evidence>
<evidence type="ECO:0000256" key="3">
    <source>
        <dbReference type="ARBA" id="ARBA00022801"/>
    </source>
</evidence>
<dbReference type="Pfam" id="PF01435">
    <property type="entry name" value="Peptidase_M48"/>
    <property type="match status" value="1"/>
</dbReference>
<dbReference type="InterPro" id="IPR055518">
    <property type="entry name" value="DUF7092"/>
</dbReference>
<keyword evidence="1 6" id="KW-0645">Protease</keyword>
<dbReference type="EMBL" id="QPGB01000003">
    <property type="protein sequence ID" value="RCS57362.1"/>
    <property type="molecule type" value="Genomic_DNA"/>
</dbReference>
<name>A0A368L1F1_9BURK</name>
<dbReference type="GO" id="GO:0004222">
    <property type="term" value="F:metalloendopeptidase activity"/>
    <property type="evidence" value="ECO:0007669"/>
    <property type="project" value="InterPro"/>
</dbReference>
<comment type="caution">
    <text evidence="9">The sequence shown here is derived from an EMBL/GenBank/DDBJ whole genome shotgun (WGS) entry which is preliminary data.</text>
</comment>
<keyword evidence="5 6" id="KW-0482">Metalloprotease</keyword>
<evidence type="ECO:0000256" key="5">
    <source>
        <dbReference type="ARBA" id="ARBA00023049"/>
    </source>
</evidence>
<keyword evidence="3 6" id="KW-0378">Hydrolase</keyword>
<feature type="domain" description="DUF7092" evidence="8">
    <location>
        <begin position="14"/>
        <end position="91"/>
    </location>
</feature>